<keyword evidence="4" id="KW-1133">Transmembrane helix</keyword>
<dbReference type="AlphaFoldDB" id="A0A1F7YFK8"/>
<keyword evidence="4" id="KW-0472">Membrane</keyword>
<keyword evidence="3" id="KW-0949">S-adenosyl-L-methionine</keyword>
<sequence length="170" mass="19014">MIFQVVNIIASVVLLTVFLSVIISVFSGAPFVPIPTGKIEEILKLSKSKPAEKVVDLGSGDGRVVIAFARKGIIAHGYETNPILVIWSKFRIQQLGLSGKAYIHWKSLWKADLSEFSLITVFGISTIMYKLKQKILKEAKAGTRIISYSYKFPNWKEVKSESGLYLYKKS</sequence>
<dbReference type="Gene3D" id="3.40.50.150">
    <property type="entry name" value="Vaccinia Virus protein VP39"/>
    <property type="match status" value="1"/>
</dbReference>
<organism evidence="5 6">
    <name type="scientific">Candidatus Woesebacteria bacterium RIFCSPHIGHO2_01_FULL_39_28</name>
    <dbReference type="NCBI Taxonomy" id="1802496"/>
    <lineage>
        <taxon>Bacteria</taxon>
        <taxon>Candidatus Woeseibacteriota</taxon>
    </lineage>
</organism>
<keyword evidence="2" id="KW-0808">Transferase</keyword>
<dbReference type="SUPFAM" id="SSF53335">
    <property type="entry name" value="S-adenosyl-L-methionine-dependent methyltransferases"/>
    <property type="match status" value="1"/>
</dbReference>
<evidence type="ECO:0000313" key="5">
    <source>
        <dbReference type="EMBL" id="OGM26107.1"/>
    </source>
</evidence>
<dbReference type="Proteomes" id="UP000178851">
    <property type="component" value="Unassembled WGS sequence"/>
</dbReference>
<keyword evidence="4" id="KW-0812">Transmembrane</keyword>
<dbReference type="EMBL" id="MGGI01000016">
    <property type="protein sequence ID" value="OGM26107.1"/>
    <property type="molecule type" value="Genomic_DNA"/>
</dbReference>
<gene>
    <name evidence="5" type="ORF">A2627_03640</name>
</gene>
<accession>A0A1F7YFK8</accession>
<evidence type="ECO:0000256" key="3">
    <source>
        <dbReference type="ARBA" id="ARBA00022691"/>
    </source>
</evidence>
<evidence type="ECO:0008006" key="7">
    <source>
        <dbReference type="Google" id="ProtNLM"/>
    </source>
</evidence>
<proteinExistence type="predicted"/>
<feature type="transmembrane region" description="Helical" evidence="4">
    <location>
        <begin position="5"/>
        <end position="26"/>
    </location>
</feature>
<dbReference type="GO" id="GO:0032259">
    <property type="term" value="P:methylation"/>
    <property type="evidence" value="ECO:0007669"/>
    <property type="project" value="UniProtKB-KW"/>
</dbReference>
<dbReference type="InterPro" id="IPR029063">
    <property type="entry name" value="SAM-dependent_MTases_sf"/>
</dbReference>
<evidence type="ECO:0000256" key="2">
    <source>
        <dbReference type="ARBA" id="ARBA00022679"/>
    </source>
</evidence>
<comment type="caution">
    <text evidence="5">The sequence shown here is derived from an EMBL/GenBank/DDBJ whole genome shotgun (WGS) entry which is preliminary data.</text>
</comment>
<dbReference type="InterPro" id="IPR026170">
    <property type="entry name" value="FAM173A/B"/>
</dbReference>
<keyword evidence="1" id="KW-0489">Methyltransferase</keyword>
<protein>
    <recommendedName>
        <fullName evidence="7">DOT1 domain-containing protein</fullName>
    </recommendedName>
</protein>
<dbReference type="PANTHER" id="PTHR13610">
    <property type="entry name" value="METHYLTRANSFERASE DOMAIN-CONTAINING PROTEIN"/>
    <property type="match status" value="1"/>
</dbReference>
<reference evidence="5 6" key="1">
    <citation type="journal article" date="2016" name="Nat. Commun.">
        <title>Thousands of microbial genomes shed light on interconnected biogeochemical processes in an aquifer system.</title>
        <authorList>
            <person name="Anantharaman K."/>
            <person name="Brown C.T."/>
            <person name="Hug L.A."/>
            <person name="Sharon I."/>
            <person name="Castelle C.J."/>
            <person name="Probst A.J."/>
            <person name="Thomas B.C."/>
            <person name="Singh A."/>
            <person name="Wilkins M.J."/>
            <person name="Karaoz U."/>
            <person name="Brodie E.L."/>
            <person name="Williams K.H."/>
            <person name="Hubbard S.S."/>
            <person name="Banfield J.F."/>
        </authorList>
    </citation>
    <scope>NUCLEOTIDE SEQUENCE [LARGE SCALE GENOMIC DNA]</scope>
</reference>
<dbReference type="PANTHER" id="PTHR13610:SF9">
    <property type="entry name" value="FI06469P"/>
    <property type="match status" value="1"/>
</dbReference>
<evidence type="ECO:0000256" key="4">
    <source>
        <dbReference type="SAM" id="Phobius"/>
    </source>
</evidence>
<dbReference type="GO" id="GO:0016279">
    <property type="term" value="F:protein-lysine N-methyltransferase activity"/>
    <property type="evidence" value="ECO:0007669"/>
    <property type="project" value="InterPro"/>
</dbReference>
<evidence type="ECO:0000256" key="1">
    <source>
        <dbReference type="ARBA" id="ARBA00022603"/>
    </source>
</evidence>
<name>A0A1F7YFK8_9BACT</name>
<evidence type="ECO:0000313" key="6">
    <source>
        <dbReference type="Proteomes" id="UP000178851"/>
    </source>
</evidence>